<feature type="domain" description="DUF4460" evidence="1">
    <location>
        <begin position="39"/>
        <end position="100"/>
    </location>
</feature>
<dbReference type="PANTHER" id="PTHR31596:SF1">
    <property type="entry name" value="T-CELL ACTIVATION INHIBITOR, MITOCHONDRIAL"/>
    <property type="match status" value="1"/>
</dbReference>
<protein>
    <submittedName>
        <fullName evidence="3">T-cell activation mitochondrial</fullName>
    </submittedName>
</protein>
<feature type="domain" description="DUF4461" evidence="2">
    <location>
        <begin position="281"/>
        <end position="392"/>
    </location>
</feature>
<evidence type="ECO:0000313" key="3">
    <source>
        <dbReference type="EMBL" id="PRW44463.1"/>
    </source>
</evidence>
<dbReference type="Proteomes" id="UP000239899">
    <property type="component" value="Unassembled WGS sequence"/>
</dbReference>
<evidence type="ECO:0000259" key="1">
    <source>
        <dbReference type="Pfam" id="PF14687"/>
    </source>
</evidence>
<evidence type="ECO:0000259" key="2">
    <source>
        <dbReference type="Pfam" id="PF14688"/>
    </source>
</evidence>
<keyword evidence="4" id="KW-1185">Reference proteome</keyword>
<dbReference type="EMBL" id="LHPG02000013">
    <property type="protein sequence ID" value="PRW44463.1"/>
    <property type="molecule type" value="Genomic_DNA"/>
</dbReference>
<dbReference type="GO" id="GO:0005739">
    <property type="term" value="C:mitochondrion"/>
    <property type="evidence" value="ECO:0007669"/>
    <property type="project" value="TreeGrafter"/>
</dbReference>
<dbReference type="Pfam" id="PF14687">
    <property type="entry name" value="DUF4460"/>
    <property type="match status" value="1"/>
</dbReference>
<dbReference type="OrthoDB" id="1888383at2759"/>
<dbReference type="PANTHER" id="PTHR31596">
    <property type="entry name" value="T-CELL ACTIVATION INHIBITOR, MITOCHONDRIAL"/>
    <property type="match status" value="1"/>
</dbReference>
<accession>A0A2P6TK50</accession>
<organism evidence="3 4">
    <name type="scientific">Chlorella sorokiniana</name>
    <name type="common">Freshwater green alga</name>
    <dbReference type="NCBI Taxonomy" id="3076"/>
    <lineage>
        <taxon>Eukaryota</taxon>
        <taxon>Viridiplantae</taxon>
        <taxon>Chlorophyta</taxon>
        <taxon>core chlorophytes</taxon>
        <taxon>Trebouxiophyceae</taxon>
        <taxon>Chlorellales</taxon>
        <taxon>Chlorellaceae</taxon>
        <taxon>Chlorella clade</taxon>
        <taxon>Chlorella</taxon>
    </lineage>
</organism>
<dbReference type="AlphaFoldDB" id="A0A2P6TK50"/>
<reference evidence="3 4" key="1">
    <citation type="journal article" date="2018" name="Plant J.">
        <title>Genome sequences of Chlorella sorokiniana UTEX 1602 and Micractinium conductrix SAG 241.80: implications to maltose excretion by a green alga.</title>
        <authorList>
            <person name="Arriola M.B."/>
            <person name="Velmurugan N."/>
            <person name="Zhang Y."/>
            <person name="Plunkett M.H."/>
            <person name="Hondzo H."/>
            <person name="Barney B.M."/>
        </authorList>
    </citation>
    <scope>NUCLEOTIDE SEQUENCE [LARGE SCALE GENOMIC DNA]</scope>
    <source>
        <strain evidence="4">UTEX 1602</strain>
    </source>
</reference>
<comment type="caution">
    <text evidence="3">The sequence shown here is derived from an EMBL/GenBank/DDBJ whole genome shotgun (WGS) entry which is preliminary data.</text>
</comment>
<proteinExistence type="predicted"/>
<dbReference type="InterPro" id="IPR027986">
    <property type="entry name" value="TCAIM"/>
</dbReference>
<name>A0A2P6TK50_CHLSO</name>
<dbReference type="Pfam" id="PF14688">
    <property type="entry name" value="DUF4461"/>
    <property type="match status" value="1"/>
</dbReference>
<sequence>MSSSGCRLAAAAPLRQLAAAAGRHGSARWFSSDATPAELPSLKSALRAIYKQVHPDLFQEHPPAKDANTRSLKVLHEYLDEAKTGPRVPLPYRFHFFVRGAPGEPMSPTTRKAFGSLLAALGLPPVFGVGSEAEQAAAAAEYNRFVSLREFLPAAVENVHQHSASQASAQQRMGALRTALRLGCHLTVSFGEPAASGGVGAQLPLVQRLVAAVDSLPPNADLAGLTVMIGAANGVDALGTVWLAVDGSEAGWASYLAGVDVTHCRERRRLHAAMKAQEAHAGLLVAPMGVEAEQLYEAVDRLGGPIMSALRRRQQREAELASLRTQVERKVMLRRLLRDPSVSDAHYKSCLERMLGSAQKLSGLLHGQAVRVAQINGLSADRSVIDIAWNWQLG</sequence>
<dbReference type="InterPro" id="IPR028031">
    <property type="entry name" value="DUF4460"/>
</dbReference>
<evidence type="ECO:0000313" key="4">
    <source>
        <dbReference type="Proteomes" id="UP000239899"/>
    </source>
</evidence>
<gene>
    <name evidence="3" type="ORF">C2E21_6742</name>
</gene>
<dbReference type="InterPro" id="IPR027989">
    <property type="entry name" value="DUF4461"/>
</dbReference>